<comment type="caution">
    <text evidence="2">The sequence shown here is derived from an EMBL/GenBank/DDBJ whole genome shotgun (WGS) entry which is preliminary data.</text>
</comment>
<sequence length="82" mass="9552">MKERLEQTDWAKAAVHAMEIHRILTEKLVPEAARAHFRRAEQEALLGVHSWLDSKIEQIGREDERRASPRETPLKSIPIEDE</sequence>
<gene>
    <name evidence="2" type="ORF">ACFQ03_09420</name>
</gene>
<organism evidence="2 3">
    <name type="scientific">Paenibacillus residui</name>
    <dbReference type="NCBI Taxonomy" id="629724"/>
    <lineage>
        <taxon>Bacteria</taxon>
        <taxon>Bacillati</taxon>
        <taxon>Bacillota</taxon>
        <taxon>Bacilli</taxon>
        <taxon>Bacillales</taxon>
        <taxon>Paenibacillaceae</taxon>
        <taxon>Paenibacillus</taxon>
    </lineage>
</organism>
<reference evidence="3" key="1">
    <citation type="journal article" date="2019" name="Int. J. Syst. Evol. Microbiol.">
        <title>The Global Catalogue of Microorganisms (GCM) 10K type strain sequencing project: providing services to taxonomists for standard genome sequencing and annotation.</title>
        <authorList>
            <consortium name="The Broad Institute Genomics Platform"/>
            <consortium name="The Broad Institute Genome Sequencing Center for Infectious Disease"/>
            <person name="Wu L."/>
            <person name="Ma J."/>
        </authorList>
    </citation>
    <scope>NUCLEOTIDE SEQUENCE [LARGE SCALE GENOMIC DNA]</scope>
    <source>
        <strain evidence="3">CCUG 57263</strain>
    </source>
</reference>
<dbReference type="RefSeq" id="WP_379287694.1">
    <property type="nucleotide sequence ID" value="NZ_JBHTIU010000028.1"/>
</dbReference>
<dbReference type="Proteomes" id="UP001597120">
    <property type="component" value="Unassembled WGS sequence"/>
</dbReference>
<evidence type="ECO:0000313" key="3">
    <source>
        <dbReference type="Proteomes" id="UP001597120"/>
    </source>
</evidence>
<protein>
    <submittedName>
        <fullName evidence="2">Uncharacterized protein</fullName>
    </submittedName>
</protein>
<feature type="compositionally biased region" description="Basic and acidic residues" evidence="1">
    <location>
        <begin position="61"/>
        <end position="73"/>
    </location>
</feature>
<feature type="region of interest" description="Disordered" evidence="1">
    <location>
        <begin position="61"/>
        <end position="82"/>
    </location>
</feature>
<name>A0ABW3D7S6_9BACL</name>
<keyword evidence="3" id="KW-1185">Reference proteome</keyword>
<dbReference type="EMBL" id="JBHTIU010000028">
    <property type="protein sequence ID" value="MFD0869371.1"/>
    <property type="molecule type" value="Genomic_DNA"/>
</dbReference>
<evidence type="ECO:0000313" key="2">
    <source>
        <dbReference type="EMBL" id="MFD0869371.1"/>
    </source>
</evidence>
<evidence type="ECO:0000256" key="1">
    <source>
        <dbReference type="SAM" id="MobiDB-lite"/>
    </source>
</evidence>
<proteinExistence type="predicted"/>
<accession>A0ABW3D7S6</accession>